<dbReference type="InterPro" id="IPR027417">
    <property type="entry name" value="P-loop_NTPase"/>
</dbReference>
<accession>A0AA39GI11</accession>
<dbReference type="EMBL" id="JAPDFR010000004">
    <property type="protein sequence ID" value="KAK0387401.1"/>
    <property type="molecule type" value="Genomic_DNA"/>
</dbReference>
<evidence type="ECO:0000313" key="2">
    <source>
        <dbReference type="Proteomes" id="UP001175261"/>
    </source>
</evidence>
<dbReference type="Proteomes" id="UP001175261">
    <property type="component" value="Unassembled WGS sequence"/>
</dbReference>
<evidence type="ECO:0000313" key="1">
    <source>
        <dbReference type="EMBL" id="KAK0387401.1"/>
    </source>
</evidence>
<organism evidence="1 2">
    <name type="scientific">Sarocladium strictum</name>
    <name type="common">Black bundle disease fungus</name>
    <name type="synonym">Acremonium strictum</name>
    <dbReference type="NCBI Taxonomy" id="5046"/>
    <lineage>
        <taxon>Eukaryota</taxon>
        <taxon>Fungi</taxon>
        <taxon>Dikarya</taxon>
        <taxon>Ascomycota</taxon>
        <taxon>Pezizomycotina</taxon>
        <taxon>Sordariomycetes</taxon>
        <taxon>Hypocreomycetidae</taxon>
        <taxon>Hypocreales</taxon>
        <taxon>Sarocladiaceae</taxon>
        <taxon>Sarocladium</taxon>
    </lineage>
</organism>
<keyword evidence="2" id="KW-1185">Reference proteome</keyword>
<name>A0AA39GI11_SARSR</name>
<gene>
    <name evidence="1" type="ORF">NLU13_5713</name>
</gene>
<dbReference type="Gene3D" id="3.40.50.300">
    <property type="entry name" value="P-loop containing nucleotide triphosphate hydrolases"/>
    <property type="match status" value="1"/>
</dbReference>
<comment type="caution">
    <text evidence="1">The sequence shown here is derived from an EMBL/GenBank/DDBJ whole genome shotgun (WGS) entry which is preliminary data.</text>
</comment>
<dbReference type="AlphaFoldDB" id="A0AA39GI11"/>
<sequence length="208" mass="22847">MAATTPHAAPTEVRIRVIGGSTTGKTVLIRHHVLGLYSDEYDPTDGSYRALKLVQGKSIVFDLEDFRLDSCSNSAFVDQVILQDADAVITVIEPTRPTATDELERVWSHSLDPAFKERRDTKRLVEVVVVLWWEDEMSGDGQDTQEWREGMDRGRRMAERAGGAHVLPVKARSGQGVAEAFDAVAMKVMEMRAAKAAEGATGDQHAAP</sequence>
<proteinExistence type="predicted"/>
<dbReference type="SUPFAM" id="SSF52540">
    <property type="entry name" value="P-loop containing nucleoside triphosphate hydrolases"/>
    <property type="match status" value="1"/>
</dbReference>
<reference evidence="1" key="1">
    <citation type="submission" date="2022-10" db="EMBL/GenBank/DDBJ databases">
        <title>Determination and structural analysis of whole genome sequence of Sarocladium strictum F4-1.</title>
        <authorList>
            <person name="Hu L."/>
            <person name="Jiang Y."/>
        </authorList>
    </citation>
    <scope>NUCLEOTIDE SEQUENCE</scope>
    <source>
        <strain evidence="1">F4-1</strain>
    </source>
</reference>
<evidence type="ECO:0008006" key="3">
    <source>
        <dbReference type="Google" id="ProtNLM"/>
    </source>
</evidence>
<protein>
    <recommendedName>
        <fullName evidence="3">P-loop containing nucleoside triphosphate hydrolase protein</fullName>
    </recommendedName>
</protein>